<organism evidence="1 2">
    <name type="scientific">Spirosoma terrae</name>
    <dbReference type="NCBI Taxonomy" id="1968276"/>
    <lineage>
        <taxon>Bacteria</taxon>
        <taxon>Pseudomonadati</taxon>
        <taxon>Bacteroidota</taxon>
        <taxon>Cytophagia</taxon>
        <taxon>Cytophagales</taxon>
        <taxon>Cytophagaceae</taxon>
        <taxon>Spirosoma</taxon>
    </lineage>
</organism>
<proteinExistence type="predicted"/>
<reference evidence="1 2" key="1">
    <citation type="submission" date="2020-02" db="EMBL/GenBank/DDBJ databases">
        <title>Draft genome sequence of two Spirosoma agri KCTC 52727 and Spirosoma terrae KCTC 52035.</title>
        <authorList>
            <person name="Rojas J."/>
            <person name="Ambika Manirajan B."/>
            <person name="Suarez C."/>
            <person name="Ratering S."/>
            <person name="Schnell S."/>
        </authorList>
    </citation>
    <scope>NUCLEOTIDE SEQUENCE [LARGE SCALE GENOMIC DNA]</scope>
    <source>
        <strain evidence="1 2">KCTC 52035</strain>
    </source>
</reference>
<evidence type="ECO:0000313" key="1">
    <source>
        <dbReference type="EMBL" id="NDU95257.1"/>
    </source>
</evidence>
<protein>
    <submittedName>
        <fullName evidence="1">Uncharacterized protein</fullName>
    </submittedName>
</protein>
<comment type="caution">
    <text evidence="1">The sequence shown here is derived from an EMBL/GenBank/DDBJ whole genome shotgun (WGS) entry which is preliminary data.</text>
</comment>
<keyword evidence="2" id="KW-1185">Reference proteome</keyword>
<dbReference type="RefSeq" id="WP_163946820.1">
    <property type="nucleotide sequence ID" value="NZ_JAAFZH010000003.1"/>
</dbReference>
<dbReference type="Proteomes" id="UP000474175">
    <property type="component" value="Unassembled WGS sequence"/>
</dbReference>
<evidence type="ECO:0000313" key="2">
    <source>
        <dbReference type="Proteomes" id="UP000474175"/>
    </source>
</evidence>
<sequence length="121" mass="13729">MKTIIIILLGIIAIHPTQLRHFTEADVAKYTIASVMGKPANIISVSKSAGQYIVKYTRPNDSQKFAYKVKIEGNRAIWANLDGRWRDTQYDERITFSEVGNKLKITQTFSDGSFDVKLFSK</sequence>
<gene>
    <name evidence="1" type="ORF">GK108_10275</name>
</gene>
<accession>A0A6L9L6X5</accession>
<name>A0A6L9L6X5_9BACT</name>
<dbReference type="EMBL" id="JAAFZH010000003">
    <property type="protein sequence ID" value="NDU95257.1"/>
    <property type="molecule type" value="Genomic_DNA"/>
</dbReference>
<dbReference type="AlphaFoldDB" id="A0A6L9L6X5"/>